<keyword evidence="1" id="KW-1133">Transmembrane helix</keyword>
<accession>A0AAD4B9M3</accession>
<sequence length="190" mass="20287">MSAFKLLLLLSSSISFHLGLGRTSSPSPKDKIIMVNERTRRQVGLPAELLLKVNCSSHAVRDISTHLFTRATTWLATAAESIVILNSLRYLPDNTLAPLDTLGPPEASQLTVLFILGASLIIVGGILRFATFQTLGPYYTSIQSARTTNSSRPARMPSSVTQAMQACCTVSQAGAMCTAVQGRGCACRAS</sequence>
<proteinExistence type="predicted"/>
<evidence type="ECO:0000313" key="4">
    <source>
        <dbReference type="Proteomes" id="UP001194468"/>
    </source>
</evidence>
<dbReference type="AlphaFoldDB" id="A0AAD4B9M3"/>
<name>A0AAD4B9M3_BOLED</name>
<keyword evidence="4" id="KW-1185">Reference proteome</keyword>
<reference evidence="3" key="1">
    <citation type="submission" date="2019-10" db="EMBL/GenBank/DDBJ databases">
        <authorList>
            <consortium name="DOE Joint Genome Institute"/>
            <person name="Kuo A."/>
            <person name="Miyauchi S."/>
            <person name="Kiss E."/>
            <person name="Drula E."/>
            <person name="Kohler A."/>
            <person name="Sanchez-Garcia M."/>
            <person name="Andreopoulos B."/>
            <person name="Barry K.W."/>
            <person name="Bonito G."/>
            <person name="Buee M."/>
            <person name="Carver A."/>
            <person name="Chen C."/>
            <person name="Cichocki N."/>
            <person name="Clum A."/>
            <person name="Culley D."/>
            <person name="Crous P.W."/>
            <person name="Fauchery L."/>
            <person name="Girlanda M."/>
            <person name="Hayes R."/>
            <person name="Keri Z."/>
            <person name="LaButti K."/>
            <person name="Lipzen A."/>
            <person name="Lombard V."/>
            <person name="Magnuson J."/>
            <person name="Maillard F."/>
            <person name="Morin E."/>
            <person name="Murat C."/>
            <person name="Nolan M."/>
            <person name="Ohm R."/>
            <person name="Pangilinan J."/>
            <person name="Pereira M."/>
            <person name="Perotto S."/>
            <person name="Peter M."/>
            <person name="Riley R."/>
            <person name="Sitrit Y."/>
            <person name="Stielow B."/>
            <person name="Szollosi G."/>
            <person name="Zifcakova L."/>
            <person name="Stursova M."/>
            <person name="Spatafora J.W."/>
            <person name="Tedersoo L."/>
            <person name="Vaario L.-M."/>
            <person name="Yamada A."/>
            <person name="Yan M."/>
            <person name="Wang P."/>
            <person name="Xu J."/>
            <person name="Bruns T."/>
            <person name="Baldrian P."/>
            <person name="Vilgalys R."/>
            <person name="Henrissat B."/>
            <person name="Grigoriev I.V."/>
            <person name="Hibbett D."/>
            <person name="Nagy L.G."/>
            <person name="Martin F.M."/>
        </authorList>
    </citation>
    <scope>NUCLEOTIDE SEQUENCE</scope>
    <source>
        <strain evidence="3">BED1</strain>
    </source>
</reference>
<gene>
    <name evidence="3" type="ORF">L210DRAFT_988796</name>
</gene>
<dbReference type="EMBL" id="WHUW01000565">
    <property type="protein sequence ID" value="KAF8414379.1"/>
    <property type="molecule type" value="Genomic_DNA"/>
</dbReference>
<feature type="signal peptide" evidence="2">
    <location>
        <begin position="1"/>
        <end position="21"/>
    </location>
</feature>
<reference evidence="3" key="2">
    <citation type="journal article" date="2020" name="Nat. Commun.">
        <title>Large-scale genome sequencing of mycorrhizal fungi provides insights into the early evolution of symbiotic traits.</title>
        <authorList>
            <person name="Miyauchi S."/>
            <person name="Kiss E."/>
            <person name="Kuo A."/>
            <person name="Drula E."/>
            <person name="Kohler A."/>
            <person name="Sanchez-Garcia M."/>
            <person name="Morin E."/>
            <person name="Andreopoulos B."/>
            <person name="Barry K.W."/>
            <person name="Bonito G."/>
            <person name="Buee M."/>
            <person name="Carver A."/>
            <person name="Chen C."/>
            <person name="Cichocki N."/>
            <person name="Clum A."/>
            <person name="Culley D."/>
            <person name="Crous P.W."/>
            <person name="Fauchery L."/>
            <person name="Girlanda M."/>
            <person name="Hayes R.D."/>
            <person name="Keri Z."/>
            <person name="LaButti K."/>
            <person name="Lipzen A."/>
            <person name="Lombard V."/>
            <person name="Magnuson J."/>
            <person name="Maillard F."/>
            <person name="Murat C."/>
            <person name="Nolan M."/>
            <person name="Ohm R.A."/>
            <person name="Pangilinan J."/>
            <person name="Pereira M.F."/>
            <person name="Perotto S."/>
            <person name="Peter M."/>
            <person name="Pfister S."/>
            <person name="Riley R."/>
            <person name="Sitrit Y."/>
            <person name="Stielow J.B."/>
            <person name="Szollosi G."/>
            <person name="Zifcakova L."/>
            <person name="Stursova M."/>
            <person name="Spatafora J.W."/>
            <person name="Tedersoo L."/>
            <person name="Vaario L.M."/>
            <person name="Yamada A."/>
            <person name="Yan M."/>
            <person name="Wang P."/>
            <person name="Xu J."/>
            <person name="Bruns T."/>
            <person name="Baldrian P."/>
            <person name="Vilgalys R."/>
            <person name="Dunand C."/>
            <person name="Henrissat B."/>
            <person name="Grigoriev I.V."/>
            <person name="Hibbett D."/>
            <person name="Nagy L.G."/>
            <person name="Martin F.M."/>
        </authorList>
    </citation>
    <scope>NUCLEOTIDE SEQUENCE</scope>
    <source>
        <strain evidence="3">BED1</strain>
    </source>
</reference>
<keyword evidence="2" id="KW-0732">Signal</keyword>
<feature type="chain" id="PRO_5041941396" evidence="2">
    <location>
        <begin position="22"/>
        <end position="190"/>
    </location>
</feature>
<evidence type="ECO:0000313" key="3">
    <source>
        <dbReference type="EMBL" id="KAF8414379.1"/>
    </source>
</evidence>
<dbReference type="Proteomes" id="UP001194468">
    <property type="component" value="Unassembled WGS sequence"/>
</dbReference>
<comment type="caution">
    <text evidence="3">The sequence shown here is derived from an EMBL/GenBank/DDBJ whole genome shotgun (WGS) entry which is preliminary data.</text>
</comment>
<evidence type="ECO:0000256" key="1">
    <source>
        <dbReference type="SAM" id="Phobius"/>
    </source>
</evidence>
<evidence type="ECO:0000256" key="2">
    <source>
        <dbReference type="SAM" id="SignalP"/>
    </source>
</evidence>
<feature type="transmembrane region" description="Helical" evidence="1">
    <location>
        <begin position="110"/>
        <end position="130"/>
    </location>
</feature>
<keyword evidence="1" id="KW-0812">Transmembrane</keyword>
<organism evidence="3 4">
    <name type="scientific">Boletus edulis BED1</name>
    <dbReference type="NCBI Taxonomy" id="1328754"/>
    <lineage>
        <taxon>Eukaryota</taxon>
        <taxon>Fungi</taxon>
        <taxon>Dikarya</taxon>
        <taxon>Basidiomycota</taxon>
        <taxon>Agaricomycotina</taxon>
        <taxon>Agaricomycetes</taxon>
        <taxon>Agaricomycetidae</taxon>
        <taxon>Boletales</taxon>
        <taxon>Boletineae</taxon>
        <taxon>Boletaceae</taxon>
        <taxon>Boletoideae</taxon>
        <taxon>Boletus</taxon>
    </lineage>
</organism>
<keyword evidence="1" id="KW-0472">Membrane</keyword>
<protein>
    <submittedName>
        <fullName evidence="3">Uncharacterized protein</fullName>
    </submittedName>
</protein>